<organism evidence="2 3">
    <name type="scientific">Chryseobacterium piscicola</name>
    <dbReference type="NCBI Taxonomy" id="551459"/>
    <lineage>
        <taxon>Bacteria</taxon>
        <taxon>Pseudomonadati</taxon>
        <taxon>Bacteroidota</taxon>
        <taxon>Flavobacteriia</taxon>
        <taxon>Flavobacteriales</taxon>
        <taxon>Weeksellaceae</taxon>
        <taxon>Chryseobacterium group</taxon>
        <taxon>Chryseobacterium</taxon>
    </lineage>
</organism>
<dbReference type="PROSITE" id="PS51257">
    <property type="entry name" value="PROKAR_LIPOPROTEIN"/>
    <property type="match status" value="1"/>
</dbReference>
<evidence type="ECO:0000313" key="3">
    <source>
        <dbReference type="Proteomes" id="UP000186246"/>
    </source>
</evidence>
<keyword evidence="4" id="KW-1185">Reference proteome</keyword>
<protein>
    <recommendedName>
        <fullName evidence="5">Lipoprotein</fullName>
    </recommendedName>
</protein>
<reference evidence="1 4" key="1">
    <citation type="submission" date="2016-11" db="EMBL/GenBank/DDBJ databases">
        <title>Whole genomes of Flavobacteriaceae.</title>
        <authorList>
            <person name="Stine C."/>
            <person name="Li C."/>
            <person name="Tadesse D."/>
        </authorList>
    </citation>
    <scope>NUCLEOTIDE SEQUENCE [LARGE SCALE GENOMIC DNA]</scope>
    <source>
        <strain evidence="1 4">DSM 21068</strain>
    </source>
</reference>
<proteinExistence type="predicted"/>
<reference evidence="2" key="2">
    <citation type="submission" date="2017-01" db="EMBL/GenBank/DDBJ databases">
        <authorList>
            <person name="Mah S.A."/>
            <person name="Swanson W.J."/>
            <person name="Moy G.W."/>
            <person name="Vacquier V.D."/>
        </authorList>
    </citation>
    <scope>NUCLEOTIDE SEQUENCE [LARGE SCALE GENOMIC DNA]</scope>
    <source>
        <strain evidence="2">DSM 21068</strain>
    </source>
</reference>
<reference evidence="3" key="3">
    <citation type="submission" date="2017-01" db="EMBL/GenBank/DDBJ databases">
        <authorList>
            <person name="Varghese N."/>
            <person name="Submissions S."/>
        </authorList>
    </citation>
    <scope>NUCLEOTIDE SEQUENCE [LARGE SCALE GENOMIC DNA]</scope>
    <source>
        <strain evidence="3">DSM 21068</strain>
    </source>
</reference>
<dbReference type="RefSeq" id="WP_105170172.1">
    <property type="nucleotide sequence ID" value="NZ_FTOJ01000001.1"/>
</dbReference>
<evidence type="ECO:0000313" key="2">
    <source>
        <dbReference type="EMBL" id="SIS59054.1"/>
    </source>
</evidence>
<dbReference type="AlphaFoldDB" id="A0A1N7KCA0"/>
<sequence length="147" mass="17619">MMKNFSSKIKLFFGLWTLFLLFGCSIETNIYMQNLTNETKMVTIKYIRQISRIKSSHYQLKYIDSLEPVKFFNYKNEKKLKVLEQKVYDSMIVITLPARSTSRIEQGSNYNWHSTIDYIEIDNYRYSVEELQAKLGSVKKYFFLKIE</sequence>
<accession>A0A1N7KCA0</accession>
<evidence type="ECO:0000313" key="4">
    <source>
        <dbReference type="Proteomes" id="UP000238314"/>
    </source>
</evidence>
<dbReference type="Proteomes" id="UP000238314">
    <property type="component" value="Unassembled WGS sequence"/>
</dbReference>
<evidence type="ECO:0000313" key="1">
    <source>
        <dbReference type="EMBL" id="PQA96393.1"/>
    </source>
</evidence>
<dbReference type="EMBL" id="FTOJ01000001">
    <property type="protein sequence ID" value="SIS59054.1"/>
    <property type="molecule type" value="Genomic_DNA"/>
</dbReference>
<dbReference type="STRING" id="551459.SAMN05421796_101443"/>
<name>A0A1N7KCA0_9FLAO</name>
<gene>
    <name evidence="1" type="ORF">B0A70_04550</name>
    <name evidence="2" type="ORF">SAMN05421796_101443</name>
</gene>
<dbReference type="EMBL" id="MUGO01000003">
    <property type="protein sequence ID" value="PQA96393.1"/>
    <property type="molecule type" value="Genomic_DNA"/>
</dbReference>
<dbReference type="Proteomes" id="UP000186246">
    <property type="component" value="Unassembled WGS sequence"/>
</dbReference>
<evidence type="ECO:0008006" key="5">
    <source>
        <dbReference type="Google" id="ProtNLM"/>
    </source>
</evidence>